<dbReference type="Proteomes" id="UP001488805">
    <property type="component" value="Unassembled WGS sequence"/>
</dbReference>
<evidence type="ECO:0000313" key="3">
    <source>
        <dbReference type="Proteomes" id="UP001488805"/>
    </source>
</evidence>
<organism evidence="2 3">
    <name type="scientific">Zoarces viviparus</name>
    <name type="common">Viviparous eelpout</name>
    <name type="synonym">Blennius viviparus</name>
    <dbReference type="NCBI Taxonomy" id="48416"/>
    <lineage>
        <taxon>Eukaryota</taxon>
        <taxon>Metazoa</taxon>
        <taxon>Chordata</taxon>
        <taxon>Craniata</taxon>
        <taxon>Vertebrata</taxon>
        <taxon>Euteleostomi</taxon>
        <taxon>Actinopterygii</taxon>
        <taxon>Neopterygii</taxon>
        <taxon>Teleostei</taxon>
        <taxon>Neoteleostei</taxon>
        <taxon>Acanthomorphata</taxon>
        <taxon>Eupercaria</taxon>
        <taxon>Perciformes</taxon>
        <taxon>Cottioidei</taxon>
        <taxon>Zoarcales</taxon>
        <taxon>Zoarcidae</taxon>
        <taxon>Zoarcinae</taxon>
        <taxon>Zoarces</taxon>
    </lineage>
</organism>
<accession>A0AAW1DZG7</accession>
<name>A0AAW1DZG7_ZOAVI</name>
<dbReference type="AlphaFoldDB" id="A0AAW1DZG7"/>
<sequence length="138" mass="14973">MESSPFFPVTLTGNQMDVWSTSPVLLSLSKASTHRAEVSPTTRATSISLRGGTAEHLLQPPCRGNEGETEQRFAQSDLKLDTSARLYPLETGSFGLRSGSVRHGPDQRDGSLNHLLPGSPFVSFRFPSLLCDCHSSVQ</sequence>
<feature type="region of interest" description="Disordered" evidence="1">
    <location>
        <begin position="55"/>
        <end position="74"/>
    </location>
</feature>
<gene>
    <name evidence="2" type="ORF">VZT92_026308</name>
</gene>
<proteinExistence type="predicted"/>
<evidence type="ECO:0000256" key="1">
    <source>
        <dbReference type="SAM" id="MobiDB-lite"/>
    </source>
</evidence>
<keyword evidence="3" id="KW-1185">Reference proteome</keyword>
<evidence type="ECO:0000313" key="2">
    <source>
        <dbReference type="EMBL" id="KAK9515681.1"/>
    </source>
</evidence>
<protein>
    <submittedName>
        <fullName evidence="2">Uncharacterized protein</fullName>
    </submittedName>
</protein>
<reference evidence="2 3" key="1">
    <citation type="journal article" date="2024" name="Genome Biol. Evol.">
        <title>Chromosome-level genome assembly of the viviparous eelpout Zoarces viviparus.</title>
        <authorList>
            <person name="Fuhrmann N."/>
            <person name="Brasseur M.V."/>
            <person name="Bakowski C.E."/>
            <person name="Podsiadlowski L."/>
            <person name="Prost S."/>
            <person name="Krehenwinkel H."/>
            <person name="Mayer C."/>
        </authorList>
    </citation>
    <scope>NUCLEOTIDE SEQUENCE [LARGE SCALE GENOMIC DNA]</scope>
    <source>
        <strain evidence="2">NO-MEL_2022_Ind0_liver</strain>
    </source>
</reference>
<comment type="caution">
    <text evidence="2">The sequence shown here is derived from an EMBL/GenBank/DDBJ whole genome shotgun (WGS) entry which is preliminary data.</text>
</comment>
<dbReference type="EMBL" id="JBCEZU010000586">
    <property type="protein sequence ID" value="KAK9515681.1"/>
    <property type="molecule type" value="Genomic_DNA"/>
</dbReference>